<protein>
    <submittedName>
        <fullName evidence="2">VOC family protein</fullName>
    </submittedName>
</protein>
<comment type="caution">
    <text evidence="2">The sequence shown here is derived from an EMBL/GenBank/DDBJ whole genome shotgun (WGS) entry which is preliminary data.</text>
</comment>
<dbReference type="SUPFAM" id="SSF54593">
    <property type="entry name" value="Glyoxalase/Bleomycin resistance protein/Dihydroxybiphenyl dioxygenase"/>
    <property type="match status" value="1"/>
</dbReference>
<dbReference type="InterPro" id="IPR004360">
    <property type="entry name" value="Glyas_Fos-R_dOase_dom"/>
</dbReference>
<dbReference type="Gene3D" id="3.10.180.10">
    <property type="entry name" value="2,3-Dihydroxybiphenyl 1,2-Dioxygenase, domain 1"/>
    <property type="match status" value="1"/>
</dbReference>
<dbReference type="PANTHER" id="PTHR21366">
    <property type="entry name" value="GLYOXALASE FAMILY PROTEIN"/>
    <property type="match status" value="1"/>
</dbReference>
<dbReference type="EMBL" id="JBHGCJ010000003">
    <property type="protein sequence ID" value="MFG6108845.1"/>
    <property type="molecule type" value="Genomic_DNA"/>
</dbReference>
<dbReference type="Pfam" id="PF00903">
    <property type="entry name" value="Glyoxalase"/>
    <property type="match status" value="1"/>
</dbReference>
<dbReference type="Proteomes" id="UP001605261">
    <property type="component" value="Unassembled WGS sequence"/>
</dbReference>
<dbReference type="InterPro" id="IPR029068">
    <property type="entry name" value="Glyas_Bleomycin-R_OHBP_Dase"/>
</dbReference>
<gene>
    <name evidence="2" type="ORF">ACEU0G_002839</name>
</gene>
<feature type="domain" description="VOC" evidence="1">
    <location>
        <begin position="11"/>
        <end position="138"/>
    </location>
</feature>
<evidence type="ECO:0000313" key="2">
    <source>
        <dbReference type="EMBL" id="MFG6108845.1"/>
    </source>
</evidence>
<keyword evidence="3" id="KW-1185">Reference proteome</keyword>
<name>A0ABW7CV70_9GAMM</name>
<proteinExistence type="predicted"/>
<sequence>MSSDRPFEIQRIDHVVLRVQDLPRAVAFYRDVLGCTVARERPSLGMVHLHAGASMIDLIGIDGKLGKPGGAAAGAEGRNLEHVCLRVEPFDVEQLRAHLQTHGVALSGKPESHFGAEGDGVSVYLRDPDGNGVELKGPASDCGCS</sequence>
<dbReference type="PANTHER" id="PTHR21366:SF14">
    <property type="entry name" value="GLYOXALASE DOMAIN-CONTAINING PROTEIN 5"/>
    <property type="match status" value="1"/>
</dbReference>
<dbReference type="InterPro" id="IPR037523">
    <property type="entry name" value="VOC_core"/>
</dbReference>
<dbReference type="RefSeq" id="WP_259202900.1">
    <property type="nucleotide sequence ID" value="NZ_JBHGCJ010000003.1"/>
</dbReference>
<dbReference type="PROSITE" id="PS51819">
    <property type="entry name" value="VOC"/>
    <property type="match status" value="1"/>
</dbReference>
<evidence type="ECO:0000313" key="3">
    <source>
        <dbReference type="Proteomes" id="UP001605261"/>
    </source>
</evidence>
<dbReference type="InterPro" id="IPR050383">
    <property type="entry name" value="GlyoxalaseI/FosfomycinResist"/>
</dbReference>
<accession>A0ABW7CV70</accession>
<evidence type="ECO:0000259" key="1">
    <source>
        <dbReference type="PROSITE" id="PS51819"/>
    </source>
</evidence>
<reference evidence="2 3" key="1">
    <citation type="submission" date="2024-09" db="EMBL/GenBank/DDBJ databases">
        <authorList>
            <consortium name="All-Russian atlas of soil microorganisms"/>
            <consortium name="as a basis for the search for new antimicrobial producers and enzymes with unique properties"/>
            <person name="Sokolova E.A."/>
            <person name="Voronina E.N."/>
        </authorList>
    </citation>
    <scope>NUCLEOTIDE SEQUENCE [LARGE SCALE GENOMIC DNA]</scope>
    <source>
        <strain evidence="2 3">AF-22b-331.1</strain>
    </source>
</reference>
<organism evidence="2 3">
    <name type="scientific">Stenotrophomonas nematodicola</name>
    <dbReference type="NCBI Taxonomy" id="2656746"/>
    <lineage>
        <taxon>Bacteria</taxon>
        <taxon>Pseudomonadati</taxon>
        <taxon>Pseudomonadota</taxon>
        <taxon>Gammaproteobacteria</taxon>
        <taxon>Lysobacterales</taxon>
        <taxon>Lysobacteraceae</taxon>
        <taxon>Stenotrophomonas</taxon>
    </lineage>
</organism>